<sequence length="192" mass="21320">MASVANLQIPVFSGKFQSSSKSYITKCDAKRQMRCCKAPRHKTLKQWRSVLRSVESRLSIWPSDGHLDLVDAKRTREFQNNVPGVSFSLNPSGQLTAAEASRLLGQRTSKPGMDLADTYIIFVRQNQDILRDSINDEICIEKVFDYGSDIVCHGVELPGVTNKERLQTLHLSLSLTAGNPAPSLEEGGNTDR</sequence>
<keyword evidence="2" id="KW-1185">Reference proteome</keyword>
<proteinExistence type="predicted"/>
<dbReference type="AlphaFoldDB" id="A0AAV9SE86"/>
<dbReference type="Proteomes" id="UP001311232">
    <property type="component" value="Unassembled WGS sequence"/>
</dbReference>
<feature type="non-terminal residue" evidence="1">
    <location>
        <position position="192"/>
    </location>
</feature>
<reference evidence="1 2" key="1">
    <citation type="submission" date="2021-06" db="EMBL/GenBank/DDBJ databases">
        <authorList>
            <person name="Palmer J.M."/>
        </authorList>
    </citation>
    <scope>NUCLEOTIDE SEQUENCE [LARGE SCALE GENOMIC DNA]</scope>
    <source>
        <strain evidence="1 2">MEX-2019</strain>
        <tissue evidence="1">Muscle</tissue>
    </source>
</reference>
<evidence type="ECO:0000313" key="2">
    <source>
        <dbReference type="Proteomes" id="UP001311232"/>
    </source>
</evidence>
<name>A0AAV9SE86_9TELE</name>
<evidence type="ECO:0000313" key="1">
    <source>
        <dbReference type="EMBL" id="KAK5619692.1"/>
    </source>
</evidence>
<organism evidence="1 2">
    <name type="scientific">Crenichthys baileyi</name>
    <name type="common">White River springfish</name>
    <dbReference type="NCBI Taxonomy" id="28760"/>
    <lineage>
        <taxon>Eukaryota</taxon>
        <taxon>Metazoa</taxon>
        <taxon>Chordata</taxon>
        <taxon>Craniata</taxon>
        <taxon>Vertebrata</taxon>
        <taxon>Euteleostomi</taxon>
        <taxon>Actinopterygii</taxon>
        <taxon>Neopterygii</taxon>
        <taxon>Teleostei</taxon>
        <taxon>Neoteleostei</taxon>
        <taxon>Acanthomorphata</taxon>
        <taxon>Ovalentaria</taxon>
        <taxon>Atherinomorphae</taxon>
        <taxon>Cyprinodontiformes</taxon>
        <taxon>Goodeidae</taxon>
        <taxon>Crenichthys</taxon>
    </lineage>
</organism>
<gene>
    <name evidence="1" type="ORF">CRENBAI_009005</name>
</gene>
<comment type="caution">
    <text evidence="1">The sequence shown here is derived from an EMBL/GenBank/DDBJ whole genome shotgun (WGS) entry which is preliminary data.</text>
</comment>
<accession>A0AAV9SE86</accession>
<protein>
    <submittedName>
        <fullName evidence="1">Uncharacterized protein</fullName>
    </submittedName>
</protein>
<dbReference type="EMBL" id="JAHHUM010000469">
    <property type="protein sequence ID" value="KAK5619692.1"/>
    <property type="molecule type" value="Genomic_DNA"/>
</dbReference>